<dbReference type="Pfam" id="PF01435">
    <property type="entry name" value="Peptidase_M48"/>
    <property type="match status" value="1"/>
</dbReference>
<reference evidence="15" key="1">
    <citation type="submission" date="2016-10" db="EMBL/GenBank/DDBJ databases">
        <authorList>
            <person name="Varghese N."/>
            <person name="Submissions S."/>
        </authorList>
    </citation>
    <scope>NUCLEOTIDE SEQUENCE [LARGE SCALE GENOMIC DNA]</scope>
    <source>
        <strain evidence="15">DSM 11005</strain>
    </source>
</reference>
<comment type="similarity">
    <text evidence="2 12">Belongs to the peptidase M48B family.</text>
</comment>
<feature type="binding site" evidence="12">
    <location>
        <position position="197"/>
    </location>
    <ligand>
        <name>Zn(2+)</name>
        <dbReference type="ChEBI" id="CHEBI:29105"/>
        <note>catalytic</note>
    </ligand>
</feature>
<keyword evidence="9 12" id="KW-1133">Transmembrane helix</keyword>
<evidence type="ECO:0000313" key="15">
    <source>
        <dbReference type="Proteomes" id="UP000198943"/>
    </source>
</evidence>
<dbReference type="NCBIfam" id="NF002826">
    <property type="entry name" value="PRK03001.1"/>
    <property type="match status" value="1"/>
</dbReference>
<evidence type="ECO:0000256" key="3">
    <source>
        <dbReference type="ARBA" id="ARBA00022475"/>
    </source>
</evidence>
<evidence type="ECO:0000256" key="11">
    <source>
        <dbReference type="ARBA" id="ARBA00023136"/>
    </source>
</evidence>
<keyword evidence="15" id="KW-1185">Reference proteome</keyword>
<evidence type="ECO:0000256" key="9">
    <source>
        <dbReference type="ARBA" id="ARBA00022989"/>
    </source>
</evidence>
<gene>
    <name evidence="12" type="primary">htpX</name>
    <name evidence="14" type="ORF">SAMN04487864_109108</name>
</gene>
<feature type="transmembrane region" description="Helical" evidence="12">
    <location>
        <begin position="137"/>
        <end position="160"/>
    </location>
</feature>
<dbReference type="GO" id="GO:0004222">
    <property type="term" value="F:metalloendopeptidase activity"/>
    <property type="evidence" value="ECO:0007669"/>
    <property type="project" value="UniProtKB-UniRule"/>
</dbReference>
<dbReference type="GO" id="GO:0005886">
    <property type="term" value="C:plasma membrane"/>
    <property type="evidence" value="ECO:0007669"/>
    <property type="project" value="UniProtKB-SubCell"/>
</dbReference>
<dbReference type="Proteomes" id="UP000198943">
    <property type="component" value="Unassembled WGS sequence"/>
</dbReference>
<proteinExistence type="inferred from homology"/>
<dbReference type="InterPro" id="IPR050083">
    <property type="entry name" value="HtpX_protease"/>
</dbReference>
<dbReference type="GO" id="GO:0006508">
    <property type="term" value="P:proteolysis"/>
    <property type="evidence" value="ECO:0007669"/>
    <property type="project" value="UniProtKB-KW"/>
</dbReference>
<dbReference type="PANTHER" id="PTHR43221">
    <property type="entry name" value="PROTEASE HTPX"/>
    <property type="match status" value="1"/>
</dbReference>
<dbReference type="InterPro" id="IPR001915">
    <property type="entry name" value="Peptidase_M48"/>
</dbReference>
<feature type="domain" description="Peptidase M48" evidence="13">
    <location>
        <begin position="64"/>
        <end position="270"/>
    </location>
</feature>
<keyword evidence="6 12" id="KW-0479">Metal-binding</keyword>
<evidence type="ECO:0000256" key="2">
    <source>
        <dbReference type="ARBA" id="ARBA00009779"/>
    </source>
</evidence>
<dbReference type="OrthoDB" id="15218at2"/>
<evidence type="ECO:0000256" key="5">
    <source>
        <dbReference type="ARBA" id="ARBA00022692"/>
    </source>
</evidence>
<comment type="cofactor">
    <cofactor evidence="12">
        <name>Zn(2+)</name>
        <dbReference type="ChEBI" id="CHEBI:29105"/>
    </cofactor>
    <text evidence="12">Binds 1 zinc ion per subunit.</text>
</comment>
<evidence type="ECO:0000259" key="13">
    <source>
        <dbReference type="Pfam" id="PF01435"/>
    </source>
</evidence>
<organism evidence="14 15">
    <name type="scientific">Succiniclasticum ruminis</name>
    <dbReference type="NCBI Taxonomy" id="40841"/>
    <lineage>
        <taxon>Bacteria</taxon>
        <taxon>Bacillati</taxon>
        <taxon>Bacillota</taxon>
        <taxon>Negativicutes</taxon>
        <taxon>Acidaminococcales</taxon>
        <taxon>Acidaminococcaceae</taxon>
        <taxon>Succiniclasticum</taxon>
    </lineage>
</organism>
<dbReference type="AlphaFoldDB" id="A0A1G6MFK0"/>
<dbReference type="PANTHER" id="PTHR43221:SF1">
    <property type="entry name" value="PROTEASE HTPX"/>
    <property type="match status" value="1"/>
</dbReference>
<dbReference type="Gene3D" id="3.30.2010.10">
    <property type="entry name" value="Metalloproteases ('zincins'), catalytic domain"/>
    <property type="match status" value="1"/>
</dbReference>
<name>A0A1G6MFK0_9FIRM</name>
<keyword evidence="3 12" id="KW-1003">Cell membrane</keyword>
<evidence type="ECO:0000256" key="8">
    <source>
        <dbReference type="ARBA" id="ARBA00022833"/>
    </source>
</evidence>
<keyword evidence="8 12" id="KW-0862">Zinc</keyword>
<keyword evidence="7 12" id="KW-0378">Hydrolase</keyword>
<feature type="binding site" evidence="12">
    <location>
        <position position="127"/>
    </location>
    <ligand>
        <name>Zn(2+)</name>
        <dbReference type="ChEBI" id="CHEBI:29105"/>
        <note>catalytic</note>
    </ligand>
</feature>
<dbReference type="EMBL" id="FMYW01000009">
    <property type="protein sequence ID" value="SDC54408.1"/>
    <property type="molecule type" value="Genomic_DNA"/>
</dbReference>
<feature type="active site" evidence="12">
    <location>
        <position position="128"/>
    </location>
</feature>
<keyword evidence="5 12" id="KW-0812">Transmembrane</keyword>
<evidence type="ECO:0000256" key="12">
    <source>
        <dbReference type="HAMAP-Rule" id="MF_00188"/>
    </source>
</evidence>
<dbReference type="RefSeq" id="WP_093730585.1">
    <property type="nucleotide sequence ID" value="NZ_FMYW01000009.1"/>
</dbReference>
<keyword evidence="14" id="KW-0346">Stress response</keyword>
<feature type="transmembrane region" description="Helical" evidence="12">
    <location>
        <begin position="172"/>
        <end position="192"/>
    </location>
</feature>
<sequence>MKTALLMTLMTLLLVMVGDFAGGQQGMVIMLIFSLGMNFFTYWNSDKMVLAQYKAHQVDEHSAPALYGIVKRLAERAKLPMPKVYIIDDQVPNAFATGRNPEHAAVAVTTALMNYLSPKEIEGVLGHELTHVRNRDILISTVAASLAGVITTVSRFALWFGGGRDRNNNNPIASILLLILAPIAAALIQMAVSRSREYKADEGGGELCGNPNYLADALEKISQYSTRRTMQNATEATAHMFIMCPFSAKDMQKLFSTHPSTQERVSLLRRQAEEMKRQGKLEK</sequence>
<comment type="subcellular location">
    <subcellularLocation>
        <location evidence="1 12">Cell membrane</location>
        <topology evidence="1 12">Multi-pass membrane protein</topology>
    </subcellularLocation>
</comment>
<accession>A0A1G6MFK0</accession>
<evidence type="ECO:0000313" key="14">
    <source>
        <dbReference type="EMBL" id="SDC54408.1"/>
    </source>
</evidence>
<feature type="transmembrane region" description="Helical" evidence="12">
    <location>
        <begin position="27"/>
        <end position="44"/>
    </location>
</feature>
<dbReference type="EC" id="3.4.24.-" evidence="12"/>
<evidence type="ECO:0000256" key="10">
    <source>
        <dbReference type="ARBA" id="ARBA00023049"/>
    </source>
</evidence>
<dbReference type="InterPro" id="IPR022919">
    <property type="entry name" value="Pept_M48_protease_HtpX"/>
</dbReference>
<evidence type="ECO:0000256" key="7">
    <source>
        <dbReference type="ARBA" id="ARBA00022801"/>
    </source>
</evidence>
<keyword evidence="11 12" id="KW-0472">Membrane</keyword>
<keyword evidence="10 12" id="KW-0482">Metalloprotease</keyword>
<evidence type="ECO:0000256" key="1">
    <source>
        <dbReference type="ARBA" id="ARBA00004651"/>
    </source>
</evidence>
<evidence type="ECO:0000256" key="6">
    <source>
        <dbReference type="ARBA" id="ARBA00022723"/>
    </source>
</evidence>
<dbReference type="CDD" id="cd07336">
    <property type="entry name" value="M48B_HtpX_like"/>
    <property type="match status" value="1"/>
</dbReference>
<dbReference type="HAMAP" id="MF_00188">
    <property type="entry name" value="Pept_M48_protease_HtpX"/>
    <property type="match status" value="1"/>
</dbReference>
<dbReference type="GO" id="GO:0008270">
    <property type="term" value="F:zinc ion binding"/>
    <property type="evidence" value="ECO:0007669"/>
    <property type="project" value="UniProtKB-UniRule"/>
</dbReference>
<evidence type="ECO:0000256" key="4">
    <source>
        <dbReference type="ARBA" id="ARBA00022670"/>
    </source>
</evidence>
<feature type="binding site" evidence="12">
    <location>
        <position position="131"/>
    </location>
    <ligand>
        <name>Zn(2+)</name>
        <dbReference type="ChEBI" id="CHEBI:29105"/>
        <note>catalytic</note>
    </ligand>
</feature>
<protein>
    <recommendedName>
        <fullName evidence="12">Protease HtpX homolog</fullName>
        <ecNumber evidence="12">3.4.24.-</ecNumber>
    </recommendedName>
</protein>
<keyword evidence="4 12" id="KW-0645">Protease</keyword>